<organism evidence="1">
    <name type="scientific">groundwater metagenome</name>
    <dbReference type="NCBI Taxonomy" id="717931"/>
    <lineage>
        <taxon>unclassified sequences</taxon>
        <taxon>metagenomes</taxon>
        <taxon>ecological metagenomes</taxon>
    </lineage>
</organism>
<dbReference type="EMBL" id="CCXY01000428">
    <property type="protein sequence ID" value="CEG13887.1"/>
    <property type="molecule type" value="Genomic_DNA"/>
</dbReference>
<sequence length="686" mass="79650">MSKNLSKIGAVFFVAITIILLLVYGNPNAPPIIEDGKLKLVADKDIKNSNINFFKNNDKILIFDPFRMQIKYKGEFKRIFEYASNITLFNGNDSKKVEVEGNKIIITYFNDQKDPSEIRIIFDMNNNSLTYKIEGNFSNLTKFEQIIYGYSFGSLNYKEFITPSDDVIKNEGNESYTWQAGIQIPKTSKNEQLMISNETMLNVSGNFTSIWNSLRYQMSWPYVNPNETITIKVQEPVKINLTKTGLSLRIGENLNAPLIEFYNESKKILIFDPFRMQIKYEGEFKRIFGYASNITLFNGNDSKKVEVEGNKMIITYFNDQKDPSEIRIIFDLNNNSLTYKIEGNFSNLTKFEQIIYGYSFGSLNYKEFITPSDDVIKNEGNESYTWQAGIQIPKTSKNEQLMISNETMLNVSGNFNKIWNAPMYQVSYLYVNPNETLTIKVQEPIKINLTQNYPLTVSTSSTISDGIHIYKNGTQILSLSPWEAIFKHDGRTQNLLNTKKYDENYPNKLIFNYNNSEKITKISEIKQNNKTIGYEMNVSWINESMDVQEVGFNIKIYENKSYAEIKYIYRTKNAYVNLDPLFYGISFDKNKFKYVKVVRDSEITGNIKRNPVENEKKGYLNFAGCEQGKACDKIIADQWFIDKGDKTPEKAVEINGNFSRIEHYFTYNLVRFYMNDFKEPLRIYAE</sequence>
<reference evidence="1" key="1">
    <citation type="submission" date="2014-09" db="EMBL/GenBank/DDBJ databases">
        <authorList>
            <person name="Probst J Alexander"/>
        </authorList>
    </citation>
    <scope>NUCLEOTIDE SEQUENCE</scope>
</reference>
<proteinExistence type="predicted"/>
<name>A0A098ED26_9ZZZZ</name>
<gene>
    <name evidence="1" type="ORF">MSIBF_A630010</name>
</gene>
<protein>
    <submittedName>
        <fullName evidence="1">Uncharacterized protein</fullName>
    </submittedName>
</protein>
<evidence type="ECO:0000313" key="1">
    <source>
        <dbReference type="EMBL" id="CEG13887.1"/>
    </source>
</evidence>
<accession>A0A098ED26</accession>
<dbReference type="AlphaFoldDB" id="A0A098ED26"/>